<feature type="transmembrane region" description="Helical" evidence="2">
    <location>
        <begin position="138"/>
        <end position="159"/>
    </location>
</feature>
<gene>
    <name evidence="4" type="ORF">OS242_07045</name>
</gene>
<dbReference type="InterPro" id="IPR051311">
    <property type="entry name" value="DedA_domain"/>
</dbReference>
<organism evidence="4 5">
    <name type="scientific">Tumebacillus lacus</name>
    <dbReference type="NCBI Taxonomy" id="2995335"/>
    <lineage>
        <taxon>Bacteria</taxon>
        <taxon>Bacillati</taxon>
        <taxon>Bacillota</taxon>
        <taxon>Bacilli</taxon>
        <taxon>Bacillales</taxon>
        <taxon>Alicyclobacillaceae</taxon>
        <taxon>Tumebacillus</taxon>
    </lineage>
</organism>
<accession>A0ABT3WYH9</accession>
<dbReference type="InterPro" id="IPR032816">
    <property type="entry name" value="VTT_dom"/>
</dbReference>
<evidence type="ECO:0000256" key="1">
    <source>
        <dbReference type="ARBA" id="ARBA00010792"/>
    </source>
</evidence>
<comment type="caution">
    <text evidence="4">The sequence shown here is derived from an EMBL/GenBank/DDBJ whole genome shotgun (WGS) entry which is preliminary data.</text>
</comment>
<dbReference type="PANTHER" id="PTHR42709:SF9">
    <property type="entry name" value="ALKALINE PHOSPHATASE LIKE PROTEIN"/>
    <property type="match status" value="1"/>
</dbReference>
<feature type="domain" description="VTT" evidence="3">
    <location>
        <begin position="31"/>
        <end position="156"/>
    </location>
</feature>
<feature type="transmembrane region" description="Helical" evidence="2">
    <location>
        <begin position="12"/>
        <end position="31"/>
    </location>
</feature>
<proteinExistence type="inferred from homology"/>
<keyword evidence="5" id="KW-1185">Reference proteome</keyword>
<sequence length="200" mass="22407">MSFDALLGLIDQFGYPALFFSLWLGIVGMPIPDEVIVMTGGFVTALGLLHVIPAFLVTYLGVVFGLSLGYVIGYRVGAPILDKLARKKKIAPYLQKSQEMLDRHGAWALCWSYFLPVVRHVVPYLVGVNRMPFARYALFSYTTGLVWTLVFFIVGRLFGQYIEEIGATVTRYGQYALLAAAGALLILWLVRRLRSQYTEV</sequence>
<feature type="transmembrane region" description="Helical" evidence="2">
    <location>
        <begin position="171"/>
        <end position="190"/>
    </location>
</feature>
<protein>
    <submittedName>
        <fullName evidence="4">DedA family protein</fullName>
    </submittedName>
</protein>
<keyword evidence="2" id="KW-0812">Transmembrane</keyword>
<name>A0ABT3WYH9_9BACL</name>
<dbReference type="PANTHER" id="PTHR42709">
    <property type="entry name" value="ALKALINE PHOSPHATASE LIKE PROTEIN"/>
    <property type="match status" value="1"/>
</dbReference>
<dbReference type="Proteomes" id="UP001208017">
    <property type="component" value="Unassembled WGS sequence"/>
</dbReference>
<reference evidence="4 5" key="1">
    <citation type="submission" date="2022-11" db="EMBL/GenBank/DDBJ databases">
        <title>Study of microbial diversity in lake waters.</title>
        <authorList>
            <person name="Zhang J."/>
        </authorList>
    </citation>
    <scope>NUCLEOTIDE SEQUENCE [LARGE SCALE GENOMIC DNA]</scope>
    <source>
        <strain evidence="4 5">DT12</strain>
    </source>
</reference>
<dbReference type="RefSeq" id="WP_267150947.1">
    <property type="nucleotide sequence ID" value="NZ_JAPMLT010000002.1"/>
</dbReference>
<dbReference type="Pfam" id="PF09335">
    <property type="entry name" value="VTT_dom"/>
    <property type="match status" value="1"/>
</dbReference>
<evidence type="ECO:0000313" key="4">
    <source>
        <dbReference type="EMBL" id="MCX7569717.1"/>
    </source>
</evidence>
<evidence type="ECO:0000259" key="3">
    <source>
        <dbReference type="Pfam" id="PF09335"/>
    </source>
</evidence>
<dbReference type="EMBL" id="JAPMLT010000002">
    <property type="protein sequence ID" value="MCX7569717.1"/>
    <property type="molecule type" value="Genomic_DNA"/>
</dbReference>
<feature type="transmembrane region" description="Helical" evidence="2">
    <location>
        <begin position="43"/>
        <end position="72"/>
    </location>
</feature>
<evidence type="ECO:0000313" key="5">
    <source>
        <dbReference type="Proteomes" id="UP001208017"/>
    </source>
</evidence>
<comment type="similarity">
    <text evidence="1">Belongs to the DedA family.</text>
</comment>
<evidence type="ECO:0000256" key="2">
    <source>
        <dbReference type="SAM" id="Phobius"/>
    </source>
</evidence>
<keyword evidence="2" id="KW-1133">Transmembrane helix</keyword>
<keyword evidence="2" id="KW-0472">Membrane</keyword>